<feature type="region of interest" description="Sigma-70 factor domain-2" evidence="5">
    <location>
        <begin position="367"/>
        <end position="437"/>
    </location>
</feature>
<sequence length="600" mass="64622">MRAGTLRSRTGRSVPCVVPPSVRPGPSGHSGQPSHTFVREVFVSPASSTSKASDLHDHVIAQLIERGRSQGNRLEADDVRRTFEEADIPVSAASSILRSLSKEGVTVMVSAADSAAPKRSRKRASQPVRRPKTAAAAKEQPDTVTAVVGDDAVPGGAAEGVAAEPRPAAVEPAPKKAAPAKGAKSKKAAPAKKGVAQAAKAAVPAKPDAKKASDDPEVEDDVDVDIDADLADLDVDLEDDAAAEVVETPEDDEAVAAPAAKAAPTGKPTEGAANEEEGFTLGDDDEDAPAQQIAAAGATADPVKDYLKQIGKVPLLNAEQEVELAKRIEAGLFAEERLAVAASAMSEEDLEDFEWIAEDGRRAKNHLLEANLRLVVSLAKRYTGRGMLFLDLIQEGNLGLIRAVEKFDYTKGYKFSTYATWWIRQAITRAMADQARTIRIPVHMVEVINKLARVQRQMLQDLGREPTPEELAKELDMTPEKVVEVQKYGREPISLHTPLGEDGDSEFGDLIEDSEAIVPADAVSFTLLQEQLHSVLDTLSEREAGVVSMRFGLTDGQPKTLDEIGKVYGVTRERIRQIESKTMSKLRHPSRSQVLRDYLD</sequence>
<accession>A0A372G8H4</accession>
<feature type="region of interest" description="Disordered" evidence="6">
    <location>
        <begin position="246"/>
        <end position="285"/>
    </location>
</feature>
<dbReference type="NCBIfam" id="NF004561">
    <property type="entry name" value="PRK05901.1-3"/>
    <property type="match status" value="1"/>
</dbReference>
<dbReference type="PROSITE" id="PS00715">
    <property type="entry name" value="SIGMA70_1"/>
    <property type="match status" value="1"/>
</dbReference>
<name>A0A372G8H4_9ACTN</name>
<dbReference type="InterPro" id="IPR007627">
    <property type="entry name" value="RNA_pol_sigma70_r2"/>
</dbReference>
<evidence type="ECO:0000259" key="8">
    <source>
        <dbReference type="PROSITE" id="PS00716"/>
    </source>
</evidence>
<dbReference type="PROSITE" id="PS00716">
    <property type="entry name" value="SIGMA70_2"/>
    <property type="match status" value="1"/>
</dbReference>
<dbReference type="InterPro" id="IPR050239">
    <property type="entry name" value="Sigma-70_RNA_pol_init_factors"/>
</dbReference>
<dbReference type="GO" id="GO:0005737">
    <property type="term" value="C:cytoplasm"/>
    <property type="evidence" value="ECO:0007669"/>
    <property type="project" value="UniProtKB-SubCell"/>
</dbReference>
<proteinExistence type="inferred from homology"/>
<feature type="region of interest" description="Disordered" evidence="6">
    <location>
        <begin position="581"/>
        <end position="600"/>
    </location>
</feature>
<dbReference type="GO" id="GO:0006352">
    <property type="term" value="P:DNA-templated transcription initiation"/>
    <property type="evidence" value="ECO:0007669"/>
    <property type="project" value="UniProtKB-UniRule"/>
</dbReference>
<evidence type="ECO:0000256" key="6">
    <source>
        <dbReference type="SAM" id="MobiDB-lite"/>
    </source>
</evidence>
<comment type="similarity">
    <text evidence="5">Belongs to the sigma-70 factor family. RpoD/SigA subfamily.</text>
</comment>
<feature type="region of interest" description="Disordered" evidence="6">
    <location>
        <begin position="1"/>
        <end position="34"/>
    </location>
</feature>
<feature type="region of interest" description="Sigma-70 factor domain-3" evidence="5">
    <location>
        <begin position="446"/>
        <end position="522"/>
    </location>
</feature>
<comment type="subunit">
    <text evidence="5">Interacts transiently with the RNA polymerase catalytic core.</text>
</comment>
<evidence type="ECO:0000313" key="9">
    <source>
        <dbReference type="EMBL" id="RFS81627.1"/>
    </source>
</evidence>
<dbReference type="Pfam" id="PF04545">
    <property type="entry name" value="Sigma70_r4"/>
    <property type="match status" value="1"/>
</dbReference>
<dbReference type="PANTHER" id="PTHR30603">
    <property type="entry name" value="RNA POLYMERASE SIGMA FACTOR RPO"/>
    <property type="match status" value="1"/>
</dbReference>
<dbReference type="InterPro" id="IPR012760">
    <property type="entry name" value="RNA_pol_sigma_RpoD_C"/>
</dbReference>
<keyword evidence="4 5" id="KW-0804">Transcription</keyword>
<keyword evidence="5" id="KW-0963">Cytoplasm</keyword>
<dbReference type="AlphaFoldDB" id="A0A372G8H4"/>
<comment type="caution">
    <text evidence="9">The sequence shown here is derived from an EMBL/GenBank/DDBJ whole genome shotgun (WGS) entry which is preliminary data.</text>
</comment>
<feature type="compositionally biased region" description="Low complexity" evidence="6">
    <location>
        <begin position="146"/>
        <end position="182"/>
    </location>
</feature>
<evidence type="ECO:0000256" key="3">
    <source>
        <dbReference type="ARBA" id="ARBA00023125"/>
    </source>
</evidence>
<reference evidence="9 10" key="1">
    <citation type="submission" date="2018-08" db="EMBL/GenBank/DDBJ databases">
        <title>Actinomadura spongicola sp. nov., isolated from marine sponge Leucetta chagosensis.</title>
        <authorList>
            <person name="Li L."/>
            <person name="Lin H.W."/>
        </authorList>
    </citation>
    <scope>NUCLEOTIDE SEQUENCE [LARGE SCALE GENOMIC DNA]</scope>
    <source>
        <strain evidence="9 10">LHW52907</strain>
    </source>
</reference>
<dbReference type="Pfam" id="PF00140">
    <property type="entry name" value="Sigma70_r1_2"/>
    <property type="match status" value="1"/>
</dbReference>
<keyword evidence="3 5" id="KW-0238">DNA-binding</keyword>
<feature type="short sequence motif" description="Interaction with polymerase core subunit RpoC" evidence="5">
    <location>
        <begin position="391"/>
        <end position="394"/>
    </location>
</feature>
<dbReference type="GO" id="GO:0003677">
    <property type="term" value="F:DNA binding"/>
    <property type="evidence" value="ECO:0007669"/>
    <property type="project" value="UniProtKB-UniRule"/>
</dbReference>
<dbReference type="CDD" id="cd06171">
    <property type="entry name" value="Sigma70_r4"/>
    <property type="match status" value="1"/>
</dbReference>
<evidence type="ECO:0000256" key="1">
    <source>
        <dbReference type="ARBA" id="ARBA00023015"/>
    </source>
</evidence>
<feature type="DNA-binding region" description="H-T-H motif" evidence="5">
    <location>
        <begin position="561"/>
        <end position="580"/>
    </location>
</feature>
<dbReference type="InterPro" id="IPR009042">
    <property type="entry name" value="RNA_pol_sigma70_r1_2"/>
</dbReference>
<dbReference type="InterPro" id="IPR013325">
    <property type="entry name" value="RNA_pol_sigma_r2"/>
</dbReference>
<dbReference type="PANTHER" id="PTHR30603:SF59">
    <property type="entry name" value="RNA POLYMERASE PRINCIPAL SIGMA FACTOR HRDA"/>
    <property type="match status" value="1"/>
</dbReference>
<feature type="domain" description="RNA polymerase sigma-70" evidence="7">
    <location>
        <begin position="391"/>
        <end position="404"/>
    </location>
</feature>
<dbReference type="EMBL" id="QVNQ01000012">
    <property type="protein sequence ID" value="RFS81627.1"/>
    <property type="molecule type" value="Genomic_DNA"/>
</dbReference>
<dbReference type="FunFam" id="1.10.10.10:FF:000002">
    <property type="entry name" value="RNA polymerase sigma factor SigA"/>
    <property type="match status" value="1"/>
</dbReference>
<evidence type="ECO:0000256" key="5">
    <source>
        <dbReference type="HAMAP-Rule" id="MF_00963"/>
    </source>
</evidence>
<dbReference type="Proteomes" id="UP000262882">
    <property type="component" value="Unassembled WGS sequence"/>
</dbReference>
<organism evidence="9 10">
    <name type="scientific">Actinomadura spongiicola</name>
    <dbReference type="NCBI Taxonomy" id="2303421"/>
    <lineage>
        <taxon>Bacteria</taxon>
        <taxon>Bacillati</taxon>
        <taxon>Actinomycetota</taxon>
        <taxon>Actinomycetes</taxon>
        <taxon>Streptosporangiales</taxon>
        <taxon>Thermomonosporaceae</taxon>
        <taxon>Actinomadura</taxon>
    </lineage>
</organism>
<feature type="region of interest" description="Sigma-70 factor domain-4" evidence="5">
    <location>
        <begin position="535"/>
        <end position="588"/>
    </location>
</feature>
<dbReference type="FunFam" id="1.10.10.10:FF:000004">
    <property type="entry name" value="RNA polymerase sigma factor SigA"/>
    <property type="match status" value="1"/>
</dbReference>
<keyword evidence="2 5" id="KW-0731">Sigma factor</keyword>
<feature type="compositionally biased region" description="Basic residues" evidence="6">
    <location>
        <begin position="118"/>
        <end position="132"/>
    </location>
</feature>
<dbReference type="OrthoDB" id="9804285at2"/>
<dbReference type="FunFam" id="1.10.601.10:FF:000003">
    <property type="entry name" value="RNA polymerase sigma factor SigA"/>
    <property type="match status" value="1"/>
</dbReference>
<evidence type="ECO:0000256" key="2">
    <source>
        <dbReference type="ARBA" id="ARBA00023082"/>
    </source>
</evidence>
<dbReference type="PRINTS" id="PR00046">
    <property type="entry name" value="SIGMA70FCT"/>
</dbReference>
<dbReference type="NCBIfam" id="TIGR02937">
    <property type="entry name" value="sigma70-ECF"/>
    <property type="match status" value="1"/>
</dbReference>
<dbReference type="SUPFAM" id="SSF88659">
    <property type="entry name" value="Sigma3 and sigma4 domains of RNA polymerase sigma factors"/>
    <property type="match status" value="2"/>
</dbReference>
<keyword evidence="1 5" id="KW-0805">Transcription regulation</keyword>
<dbReference type="FunFam" id="1.10.601.10:FF:000001">
    <property type="entry name" value="RNA polymerase sigma factor SigA"/>
    <property type="match status" value="1"/>
</dbReference>
<feature type="compositionally biased region" description="Low complexity" evidence="6">
    <location>
        <begin position="191"/>
        <end position="206"/>
    </location>
</feature>
<dbReference type="SUPFAM" id="SSF88946">
    <property type="entry name" value="Sigma2 domain of RNA polymerase sigma factors"/>
    <property type="match status" value="1"/>
</dbReference>
<dbReference type="InterPro" id="IPR028630">
    <property type="entry name" value="Sigma70_RpoD"/>
</dbReference>
<comment type="function">
    <text evidence="5">Sigma factors are initiation factors that promote the attachment of RNA polymerase to specific initiation sites and are then released. This sigma factor is the primary sigma factor during exponential growth.</text>
</comment>
<dbReference type="HAMAP" id="MF_00963">
    <property type="entry name" value="Sigma70_RpoD_SigA"/>
    <property type="match status" value="1"/>
</dbReference>
<dbReference type="Gene3D" id="1.20.120.1810">
    <property type="match status" value="1"/>
</dbReference>
<gene>
    <name evidence="5" type="primary">sigA</name>
    <name evidence="9" type="ORF">D0T12_30495</name>
</gene>
<dbReference type="InterPro" id="IPR013324">
    <property type="entry name" value="RNA_pol_sigma_r3/r4-like"/>
</dbReference>
<comment type="subcellular location">
    <subcellularLocation>
        <location evidence="5">Cytoplasm</location>
    </subcellularLocation>
</comment>
<dbReference type="Pfam" id="PF04542">
    <property type="entry name" value="Sigma70_r2"/>
    <property type="match status" value="1"/>
</dbReference>
<evidence type="ECO:0000256" key="4">
    <source>
        <dbReference type="ARBA" id="ARBA00023163"/>
    </source>
</evidence>
<dbReference type="InterPro" id="IPR007624">
    <property type="entry name" value="RNA_pol_sigma70_r3"/>
</dbReference>
<dbReference type="Pfam" id="PF04539">
    <property type="entry name" value="Sigma70_r3"/>
    <property type="match status" value="1"/>
</dbReference>
<evidence type="ECO:0000313" key="10">
    <source>
        <dbReference type="Proteomes" id="UP000262882"/>
    </source>
</evidence>
<dbReference type="InterPro" id="IPR036388">
    <property type="entry name" value="WH-like_DNA-bd_sf"/>
</dbReference>
<dbReference type="InterPro" id="IPR007630">
    <property type="entry name" value="RNA_pol_sigma70_r4"/>
</dbReference>
<protein>
    <recommendedName>
        <fullName evidence="5">RNA polymerase sigma factor SigA</fullName>
    </recommendedName>
</protein>
<feature type="compositionally biased region" description="Acidic residues" evidence="6">
    <location>
        <begin position="273"/>
        <end position="285"/>
    </location>
</feature>
<feature type="region of interest" description="Disordered" evidence="6">
    <location>
        <begin position="112"/>
        <end position="222"/>
    </location>
</feature>
<dbReference type="NCBIfam" id="TIGR02393">
    <property type="entry name" value="RpoD_Cterm"/>
    <property type="match status" value="1"/>
</dbReference>
<dbReference type="Gene3D" id="1.10.10.10">
    <property type="entry name" value="Winged helix-like DNA-binding domain superfamily/Winged helix DNA-binding domain"/>
    <property type="match status" value="2"/>
</dbReference>
<feature type="domain" description="RNA polymerase sigma-70" evidence="8">
    <location>
        <begin position="560"/>
        <end position="586"/>
    </location>
</feature>
<dbReference type="GO" id="GO:0016987">
    <property type="term" value="F:sigma factor activity"/>
    <property type="evidence" value="ECO:0007669"/>
    <property type="project" value="UniProtKB-UniRule"/>
</dbReference>
<dbReference type="InterPro" id="IPR014284">
    <property type="entry name" value="RNA_pol_sigma-70_dom"/>
</dbReference>
<dbReference type="InterPro" id="IPR000943">
    <property type="entry name" value="RNA_pol_sigma70"/>
</dbReference>
<keyword evidence="10" id="KW-1185">Reference proteome</keyword>
<evidence type="ECO:0000259" key="7">
    <source>
        <dbReference type="PROSITE" id="PS00715"/>
    </source>
</evidence>